<keyword evidence="1" id="KW-0391">Immunity</keyword>
<dbReference type="PANTHER" id="PTHR23266">
    <property type="entry name" value="IMMUNOGLOBULIN HEAVY CHAIN"/>
    <property type="match status" value="1"/>
</dbReference>
<dbReference type="InterPro" id="IPR036179">
    <property type="entry name" value="Ig-like_dom_sf"/>
</dbReference>
<dbReference type="GO" id="GO:0002250">
    <property type="term" value="P:adaptive immune response"/>
    <property type="evidence" value="ECO:0007669"/>
    <property type="project" value="UniProtKB-KW"/>
</dbReference>
<dbReference type="SMART" id="SM00406">
    <property type="entry name" value="IGv"/>
    <property type="match status" value="1"/>
</dbReference>
<dbReference type="GO" id="GO:0019814">
    <property type="term" value="C:immunoglobulin complex"/>
    <property type="evidence" value="ECO:0007669"/>
    <property type="project" value="UniProtKB-KW"/>
</dbReference>
<evidence type="ECO:0000256" key="3">
    <source>
        <dbReference type="ARBA" id="ARBA00043265"/>
    </source>
</evidence>
<protein>
    <recommendedName>
        <fullName evidence="5">Immunoglobulin V-set domain-containing protein</fullName>
    </recommendedName>
</protein>
<dbReference type="GO" id="GO:0005576">
    <property type="term" value="C:extracellular region"/>
    <property type="evidence" value="ECO:0007669"/>
    <property type="project" value="UniProtKB-ARBA"/>
</dbReference>
<reference evidence="6" key="2">
    <citation type="submission" date="2025-09" db="UniProtKB">
        <authorList>
            <consortium name="Ensembl"/>
        </authorList>
    </citation>
    <scope>IDENTIFICATION</scope>
</reference>
<organism evidence="6 7">
    <name type="scientific">Chrysemys picta bellii</name>
    <name type="common">Western painted turtle</name>
    <name type="synonym">Emys bellii</name>
    <dbReference type="NCBI Taxonomy" id="8478"/>
    <lineage>
        <taxon>Eukaryota</taxon>
        <taxon>Metazoa</taxon>
        <taxon>Chordata</taxon>
        <taxon>Craniata</taxon>
        <taxon>Vertebrata</taxon>
        <taxon>Euteleostomi</taxon>
        <taxon>Archelosauria</taxon>
        <taxon>Testudinata</taxon>
        <taxon>Testudines</taxon>
        <taxon>Cryptodira</taxon>
        <taxon>Durocryptodira</taxon>
        <taxon>Testudinoidea</taxon>
        <taxon>Emydidae</taxon>
        <taxon>Chrysemys</taxon>
    </lineage>
</organism>
<sequence>FSITSYRVHWARQPAGKGLEFVSTIWSGGSTNYNDALKNHLSITRDTSKSQVFLGLKPEDTARYYCARPTVKRNRFVMIQKPRLRNHPSPSSRAGAAVTHTRLRAQTGDPATG</sequence>
<dbReference type="InterPro" id="IPR013106">
    <property type="entry name" value="Ig_V-set"/>
</dbReference>
<accession>A0A8C3HZU6</accession>
<reference evidence="6" key="1">
    <citation type="submission" date="2025-08" db="UniProtKB">
        <authorList>
            <consortium name="Ensembl"/>
        </authorList>
    </citation>
    <scope>IDENTIFICATION</scope>
</reference>
<name>A0A8C3HZU6_CHRPI</name>
<evidence type="ECO:0000256" key="2">
    <source>
        <dbReference type="ARBA" id="ARBA00023130"/>
    </source>
</evidence>
<dbReference type="InterPro" id="IPR013783">
    <property type="entry name" value="Ig-like_fold"/>
</dbReference>
<evidence type="ECO:0000313" key="7">
    <source>
        <dbReference type="Proteomes" id="UP000694380"/>
    </source>
</evidence>
<dbReference type="InterPro" id="IPR050199">
    <property type="entry name" value="IgHV"/>
</dbReference>
<dbReference type="GeneTree" id="ENSGT01030000234536"/>
<feature type="region of interest" description="Disordered" evidence="4">
    <location>
        <begin position="83"/>
        <end position="113"/>
    </location>
</feature>
<keyword evidence="3" id="KW-1280">Immunoglobulin</keyword>
<feature type="domain" description="Immunoglobulin V-set" evidence="5">
    <location>
        <begin position="1"/>
        <end position="68"/>
    </location>
</feature>
<proteinExistence type="predicted"/>
<dbReference type="AlphaFoldDB" id="A0A8C3HZU6"/>
<evidence type="ECO:0000259" key="5">
    <source>
        <dbReference type="SMART" id="SM00406"/>
    </source>
</evidence>
<dbReference type="Ensembl" id="ENSCPBT00000030862.1">
    <property type="protein sequence ID" value="ENSCPBP00000026209.1"/>
    <property type="gene ID" value="ENSCPBG00000018598.1"/>
</dbReference>
<dbReference type="SUPFAM" id="SSF48726">
    <property type="entry name" value="Immunoglobulin"/>
    <property type="match status" value="1"/>
</dbReference>
<keyword evidence="2" id="KW-1064">Adaptive immunity</keyword>
<dbReference type="Gene3D" id="2.60.40.10">
    <property type="entry name" value="Immunoglobulins"/>
    <property type="match status" value="1"/>
</dbReference>
<keyword evidence="7" id="KW-1185">Reference proteome</keyword>
<evidence type="ECO:0000256" key="1">
    <source>
        <dbReference type="ARBA" id="ARBA00022859"/>
    </source>
</evidence>
<evidence type="ECO:0000256" key="4">
    <source>
        <dbReference type="SAM" id="MobiDB-lite"/>
    </source>
</evidence>
<evidence type="ECO:0000313" key="6">
    <source>
        <dbReference type="Ensembl" id="ENSCPBP00000026209.1"/>
    </source>
</evidence>
<dbReference type="OMA" id="YCAREPE"/>
<dbReference type="Proteomes" id="UP000694380">
    <property type="component" value="Unplaced"/>
</dbReference>